<organism evidence="5 6">
    <name type="scientific">Advenella mimigardefordensis (strain DSM 17166 / LMG 22922 / DPN7)</name>
    <dbReference type="NCBI Taxonomy" id="1247726"/>
    <lineage>
        <taxon>Bacteria</taxon>
        <taxon>Pseudomonadati</taxon>
        <taxon>Pseudomonadota</taxon>
        <taxon>Betaproteobacteria</taxon>
        <taxon>Burkholderiales</taxon>
        <taxon>Alcaligenaceae</taxon>
    </lineage>
</organism>
<dbReference type="RefSeq" id="WP_025372808.1">
    <property type="nucleotide sequence ID" value="NZ_CP003915.1"/>
</dbReference>
<dbReference type="PATRIC" id="fig|1247726.3.peg.2301"/>
<keyword evidence="6" id="KW-1185">Reference proteome</keyword>
<dbReference type="PANTHER" id="PTHR11496:SF102">
    <property type="entry name" value="ALCOHOL DEHYDROGENASE 4"/>
    <property type="match status" value="1"/>
</dbReference>
<evidence type="ECO:0000256" key="2">
    <source>
        <dbReference type="ARBA" id="ARBA00023002"/>
    </source>
</evidence>
<comment type="similarity">
    <text evidence="1">Belongs to the iron-containing alcohol dehydrogenase family.</text>
</comment>
<dbReference type="GO" id="GO:0004022">
    <property type="term" value="F:alcohol dehydrogenase (NAD+) activity"/>
    <property type="evidence" value="ECO:0007669"/>
    <property type="project" value="TreeGrafter"/>
</dbReference>
<evidence type="ECO:0000256" key="1">
    <source>
        <dbReference type="ARBA" id="ARBA00007358"/>
    </source>
</evidence>
<dbReference type="eggNOG" id="COG1454">
    <property type="taxonomic scope" value="Bacteria"/>
</dbReference>
<accession>W0PBQ5</accession>
<dbReference type="Pfam" id="PF00465">
    <property type="entry name" value="Fe-ADH"/>
    <property type="match status" value="1"/>
</dbReference>
<evidence type="ECO:0000259" key="4">
    <source>
        <dbReference type="Pfam" id="PF25137"/>
    </source>
</evidence>
<sequence length="393" mass="42169">MTSGNASFQHISPELRVYSGVDCFDGLKRELARNGCRRAVVVCGRTIASSDTLNLLRSSLGPLFAGVSPTAREQTPLPAVMGTVSALKEFSADSIIAVGGGSAAVTARAAGILFAEPLPVQELCTRRTDDGRFFSPRLKEPKIPQFMVPTTPSTAFVKVGCGVHEEQTGQRYALFDPKTRTKGIFIHPEMLCSAPAQLVRNAALNTFCTAIEALESPRSDPFAQAFLMHAIRLLAENIERLDDPQQGVHENLVLAAILGGRGTEQSGAGLASVLAHAIGYHSRVSNGLVNAIVLPHTMRFNEPLTEYGRSRLAQALSGALPAVSGVFQASATISMVQSLLNSISPVHRLRDIDINQAAFPMIARAAMADWFISRTPRPVEESETLLALLQASW</sequence>
<gene>
    <name evidence="5" type="ORF">MIM_c20920</name>
</gene>
<dbReference type="InterPro" id="IPR001670">
    <property type="entry name" value="ADH_Fe/GldA"/>
</dbReference>
<dbReference type="AlphaFoldDB" id="W0PBQ5"/>
<dbReference type="Gene3D" id="1.20.1090.10">
    <property type="entry name" value="Dehydroquinate synthase-like - alpha domain"/>
    <property type="match status" value="1"/>
</dbReference>
<proteinExistence type="inferred from homology"/>
<protein>
    <submittedName>
        <fullName evidence="5">Putative iron-containing alcohol dehydrogenase</fullName>
    </submittedName>
</protein>
<keyword evidence="2" id="KW-0560">Oxidoreductase</keyword>
<dbReference type="EMBL" id="CP003915">
    <property type="protein sequence ID" value="AHG64171.1"/>
    <property type="molecule type" value="Genomic_DNA"/>
</dbReference>
<name>W0PBQ5_ADVMD</name>
<dbReference type="Gene3D" id="3.40.50.1970">
    <property type="match status" value="1"/>
</dbReference>
<evidence type="ECO:0000259" key="3">
    <source>
        <dbReference type="Pfam" id="PF00465"/>
    </source>
</evidence>
<dbReference type="InterPro" id="IPR056798">
    <property type="entry name" value="ADH_Fe_C"/>
</dbReference>
<feature type="domain" description="Fe-containing alcohol dehydrogenase-like C-terminal" evidence="4">
    <location>
        <begin position="203"/>
        <end position="392"/>
    </location>
</feature>
<reference evidence="5 6" key="1">
    <citation type="journal article" date="2014" name="Microbiology">
        <title>Unravelling the complete genome sequence of Advenella mimigardefordensis strain DPN7T and novel insights in the catabolism of the xenobiotic polythioester precursor 3,3'-dithiodipropionate.</title>
        <authorList>
            <person name="Wubbeler J.H."/>
            <person name="Hiessl S."/>
            <person name="Schuldes J."/>
            <person name="Thurmer A."/>
            <person name="Daniel R."/>
            <person name="Steinbuchel A."/>
        </authorList>
    </citation>
    <scope>NUCLEOTIDE SEQUENCE [LARGE SCALE GENOMIC DNA]</scope>
    <source>
        <strain evidence="6">DSM 17166 / LMG 22922 / DPN7</strain>
    </source>
</reference>
<dbReference type="STRING" id="1247726.MIM_c20920"/>
<dbReference type="OrthoDB" id="323926at2"/>
<evidence type="ECO:0000313" key="6">
    <source>
        <dbReference type="Proteomes" id="UP000019095"/>
    </source>
</evidence>
<dbReference type="GO" id="GO:0046872">
    <property type="term" value="F:metal ion binding"/>
    <property type="evidence" value="ECO:0007669"/>
    <property type="project" value="InterPro"/>
</dbReference>
<dbReference type="PANTHER" id="PTHR11496">
    <property type="entry name" value="ALCOHOL DEHYDROGENASE"/>
    <property type="match status" value="1"/>
</dbReference>
<dbReference type="Proteomes" id="UP000019095">
    <property type="component" value="Chromosome"/>
</dbReference>
<evidence type="ECO:0000313" key="5">
    <source>
        <dbReference type="EMBL" id="AHG64171.1"/>
    </source>
</evidence>
<dbReference type="Pfam" id="PF25137">
    <property type="entry name" value="ADH_Fe_C"/>
    <property type="match status" value="1"/>
</dbReference>
<dbReference type="InterPro" id="IPR039697">
    <property type="entry name" value="Alcohol_dehydrogenase_Fe"/>
</dbReference>
<feature type="domain" description="Alcohol dehydrogenase iron-type/glycerol dehydrogenase GldA" evidence="3">
    <location>
        <begin position="16"/>
        <end position="184"/>
    </location>
</feature>
<dbReference type="HOGENOM" id="CLU_007207_0_0_4"/>
<dbReference type="CDD" id="cd14866">
    <property type="entry name" value="Fe-ADH-like"/>
    <property type="match status" value="1"/>
</dbReference>
<dbReference type="SUPFAM" id="SSF56796">
    <property type="entry name" value="Dehydroquinate synthase-like"/>
    <property type="match status" value="1"/>
</dbReference>
<dbReference type="KEGG" id="amim:MIM_c20920"/>